<evidence type="ECO:0000256" key="1">
    <source>
        <dbReference type="SAM" id="MobiDB-lite"/>
    </source>
</evidence>
<dbReference type="Gene3D" id="2.170.130.30">
    <property type="match status" value="1"/>
</dbReference>
<keyword evidence="4" id="KW-0326">Glycosidase</keyword>
<dbReference type="EC" id="3.2.1.83" evidence="4"/>
<dbReference type="RefSeq" id="WP_055066306.1">
    <property type="nucleotide sequence ID" value="NZ_CYZD01000011.1"/>
</dbReference>
<dbReference type="Gene3D" id="2.160.20.110">
    <property type="match status" value="1"/>
</dbReference>
<dbReference type="InterPro" id="IPR027954">
    <property type="entry name" value="Transcobalamin-like_C"/>
</dbReference>
<dbReference type="GO" id="GO:0033918">
    <property type="term" value="F:kappa-carrageenase activity"/>
    <property type="evidence" value="ECO:0007669"/>
    <property type="project" value="UniProtKB-EC"/>
</dbReference>
<evidence type="ECO:0000313" key="5">
    <source>
        <dbReference type="Proteomes" id="UP000095409"/>
    </source>
</evidence>
<evidence type="ECO:0000259" key="3">
    <source>
        <dbReference type="PROSITE" id="PS50835"/>
    </source>
</evidence>
<gene>
    <name evidence="4" type="primary">cgkA_1</name>
    <name evidence="4" type="ORF">ERS852394_02208</name>
</gene>
<feature type="region of interest" description="Disordered" evidence="1">
    <location>
        <begin position="35"/>
        <end position="136"/>
    </location>
</feature>
<protein>
    <submittedName>
        <fullName evidence="4">Kappa-carrageenase</fullName>
        <ecNumber evidence="4">3.2.1.83</ecNumber>
    </submittedName>
</protein>
<dbReference type="Proteomes" id="UP000095409">
    <property type="component" value="Unassembled WGS sequence"/>
</dbReference>
<dbReference type="EMBL" id="CYZD01000011">
    <property type="protein sequence ID" value="CUO44526.1"/>
    <property type="molecule type" value="Genomic_DNA"/>
</dbReference>
<dbReference type="SUPFAM" id="SSF51126">
    <property type="entry name" value="Pectin lyase-like"/>
    <property type="match status" value="1"/>
</dbReference>
<dbReference type="Pfam" id="PF14478">
    <property type="entry name" value="DUF4430"/>
    <property type="match status" value="1"/>
</dbReference>
<organism evidence="4 5">
    <name type="scientific">Blautia obeum</name>
    <dbReference type="NCBI Taxonomy" id="40520"/>
    <lineage>
        <taxon>Bacteria</taxon>
        <taxon>Bacillati</taxon>
        <taxon>Bacillota</taxon>
        <taxon>Clostridia</taxon>
        <taxon>Lachnospirales</taxon>
        <taxon>Lachnospiraceae</taxon>
        <taxon>Blautia</taxon>
    </lineage>
</organism>
<dbReference type="SUPFAM" id="SSF49373">
    <property type="entry name" value="Invasin/intimin cell-adhesion fragments"/>
    <property type="match status" value="2"/>
</dbReference>
<feature type="chain" id="PRO_5008021414" evidence="2">
    <location>
        <begin position="30"/>
        <end position="1727"/>
    </location>
</feature>
<evidence type="ECO:0000256" key="2">
    <source>
        <dbReference type="SAM" id="SignalP"/>
    </source>
</evidence>
<dbReference type="InterPro" id="IPR022038">
    <property type="entry name" value="Ig-like_bact"/>
</dbReference>
<feature type="signal peptide" evidence="2">
    <location>
        <begin position="1"/>
        <end position="29"/>
    </location>
</feature>
<keyword evidence="4" id="KW-0378">Hydrolase</keyword>
<dbReference type="SMART" id="SM00635">
    <property type="entry name" value="BID_2"/>
    <property type="match status" value="2"/>
</dbReference>
<feature type="compositionally biased region" description="Acidic residues" evidence="1">
    <location>
        <begin position="65"/>
        <end position="114"/>
    </location>
</feature>
<dbReference type="Gene3D" id="2.60.40.3630">
    <property type="match status" value="1"/>
</dbReference>
<dbReference type="InterPro" id="IPR007110">
    <property type="entry name" value="Ig-like_dom"/>
</dbReference>
<name>A0A174F6U7_9FIRM</name>
<reference evidence="4 5" key="1">
    <citation type="submission" date="2015-09" db="EMBL/GenBank/DDBJ databases">
        <authorList>
            <consortium name="Pathogen Informatics"/>
        </authorList>
    </citation>
    <scope>NUCLEOTIDE SEQUENCE [LARGE SCALE GENOMIC DNA]</scope>
    <source>
        <strain evidence="4 5">2789STDY5608837</strain>
    </source>
</reference>
<keyword evidence="2" id="KW-0732">Signal</keyword>
<dbReference type="Pfam" id="PF07523">
    <property type="entry name" value="Big_3"/>
    <property type="match status" value="1"/>
</dbReference>
<proteinExistence type="predicted"/>
<feature type="domain" description="Ig-like" evidence="3">
    <location>
        <begin position="707"/>
        <end position="800"/>
    </location>
</feature>
<dbReference type="Gene3D" id="2.60.40.2700">
    <property type="match status" value="2"/>
</dbReference>
<dbReference type="InterPro" id="IPR011050">
    <property type="entry name" value="Pectin_lyase_fold/virulence"/>
</dbReference>
<dbReference type="PROSITE" id="PS50835">
    <property type="entry name" value="IG_LIKE"/>
    <property type="match status" value="1"/>
</dbReference>
<dbReference type="InterPro" id="IPR003343">
    <property type="entry name" value="Big_2"/>
</dbReference>
<evidence type="ECO:0000313" key="4">
    <source>
        <dbReference type="EMBL" id="CUO44526.1"/>
    </source>
</evidence>
<accession>A0A174F6U7</accession>
<sequence>MKKIKLWKRIAGWLLVFLLVLQLPVNAFAGEWVDNTPYSSEENFTDERDISEESDSSGDQTGVEESSDSQDQIDIEEEIPTEDSFDVGEETDTSSDLDMEESGVSEFTSEDEFTDGSIALFSDGTDQSEDKTNEEKEIQVTVSISKDGKFLNDKDGNPMAGRTVTLTGQSSYTMDDALKAAHDLYYPGGAEAGYDFHEDETGNYDGLIYKLWGYDRNSVPGIRYARNNDCKNYQESLTQNVDNGDSLHFYIQQRKSQDRLAFFTETEETITQDEHAELHLRQSNVNGTAFSECSGASIYIDGVKQDGLITDESGKVTLPSLEVRDTPYFITAEKLVETSDGSMATAISAAYINIRVVSAAGQTGDYINRVNLKVTDGDTQKEYQMDAPDGEKIFMLPSELNHGNIYLSVDKKESIPENSSIYAVYTNPSDETVCRVKLQDESFTFLKNTSVKYSYKAILSVKLEVRQDGSVIQAVQIPISYKAHLSELTVKDSWGHENDCNLKDTLDDQQLEISVPQNTEYIDIGGRASEWGYLSENPELISIDGVELTNTGRGTLRFVPDWKQYSEYKVYITLPESEEKYISKDTKYTLIITPGDIDYTPVLSYQGQEPGDYGIMQGEEADAFVIQPAVLRADEGKLSYQWYQGDTFEEFEKIDGATNASYQAPTNEPHYYNYYKCIVSYEIDGKKYTTESELYSVRVYPLTLATPLITKQPVDITGVKGVPLDEKLSVELSDINQPDVNAKYQWYKNTEENTTNGIMIPGATESSYVPDIQETGKTYYYCRIRYQLKAYTKKQNKTINSEFVYSDAACVTVTEAPLPWDGKGTESSPYLIKTTSDIEALRDKVNNEGFSFEDMYFQLAEDITLPSGWKPIGVTKDGKKDLQNGANLNVFSGIFDGNNHTVTIPEGGLPLFGYVRNTRIRNLNIYGTKIAGYGLVNNFEGVGLSGTAVEIDNVTLKSGSSTLKAGLLGANKTMSAYAGCSSSFEATVRNCTIEKDVVIGYDKDMNEIGAIAGRMQGTVENCISYATVYGSSYVGGIIGTRDNAMGNCSVIGCKFYGTVEASSEVAGGIAGGGYDNSTAPNGCKITINSCSAEGSITGSDKVGGILGGDLYVAQTWNNCTYTFKNNSFTGKVQATKADAAYVGGIIGFYDSLNRIDDITNNYYAKDCGADKGIGFVRYIDTNCLTHETASGATYVNTEKETTSCPKVEGCGWQTGYNRTDDPLGADQEKLVSTEGLRVYVDSLELAGDYRTEFYLGEDLDLSGMKVVAVISDGTRQELSLTDLTIEGYNKDKRGEQKLKISYKEAFVELTVKVLKKDAGTITVSFTLLGDSVHGSAKEDQEHTLRKGNLDTWIAAKDYTIDGNANVLELLKEVLSKNGMSCRTLRDETYIAGITKDGQELAEFSNGQNSGWMYTLNGIHPDLGVKEQYLEDGDEIIFHYTDDYTLEHDHVWDSKWTSDKTAHWHECVAMYGKCDITDNTKKGGYQKHSYGKGKQIKAATYKTTGLMRYTCQVCGYEKTETIPVIAHTHKYTWKTTAKATVFRPAKQEGTCSLCGKKQTRNYGSKLKAAIKLNVSSLTLRRKQTTTKVKVSMAYGDSIKSWASSNKKIVTVDKNGKIKAGTKTGTAKITVTLKSGKKATLKVKVQTAKVKTTKISGLKKKLTIKKGKSVTLKPVVSPITSQEKVTYRSSNKKIATVSSKGVVKGRRKGTVTITVKSGKVTKKIKITVK</sequence>
<dbReference type="Gene3D" id="2.60.40.1080">
    <property type="match status" value="2"/>
</dbReference>
<dbReference type="InterPro" id="IPR008964">
    <property type="entry name" value="Invasin/intimin_cell_adhesion"/>
</dbReference>
<dbReference type="Pfam" id="PF02368">
    <property type="entry name" value="Big_2"/>
    <property type="match status" value="2"/>
</dbReference>